<dbReference type="PROSITE" id="PS51257">
    <property type="entry name" value="PROKAR_LIPOPROTEIN"/>
    <property type="match status" value="1"/>
</dbReference>
<sequence length="123" mass="13944">MKKLTILMLCIATLGLASCKKDTIIQQKSQNRTVVFDVAPNKWVFENGKYYLDLNIPEIDDINFYDEGILVYSANPNYTNYYQLPYGDMDYEAHIGGLSISRSTLPTTPIRIKVVLISAENVT</sequence>
<dbReference type="EMBL" id="BMDJ01000007">
    <property type="protein sequence ID" value="GGI27093.1"/>
    <property type="molecule type" value="Genomic_DNA"/>
</dbReference>
<reference evidence="2" key="1">
    <citation type="journal article" date="2019" name="Int. J. Syst. Evol. Microbiol.">
        <title>The Global Catalogue of Microorganisms (GCM) 10K type strain sequencing project: providing services to taxonomists for standard genome sequencing and annotation.</title>
        <authorList>
            <consortium name="The Broad Institute Genomics Platform"/>
            <consortium name="The Broad Institute Genome Sequencing Center for Infectious Disease"/>
            <person name="Wu L."/>
            <person name="Ma J."/>
        </authorList>
    </citation>
    <scope>NUCLEOTIDE SEQUENCE [LARGE SCALE GENOMIC DNA]</scope>
    <source>
        <strain evidence="2">CCM 8939</strain>
    </source>
</reference>
<comment type="caution">
    <text evidence="1">The sequence shown here is derived from an EMBL/GenBank/DDBJ whole genome shotgun (WGS) entry which is preliminary data.</text>
</comment>
<name>A0ABQ2BJ59_9SPHI</name>
<evidence type="ECO:0008006" key="3">
    <source>
        <dbReference type="Google" id="ProtNLM"/>
    </source>
</evidence>
<evidence type="ECO:0000313" key="2">
    <source>
        <dbReference type="Proteomes" id="UP000645390"/>
    </source>
</evidence>
<protein>
    <recommendedName>
        <fullName evidence="3">DUF1735 domain-containing protein</fullName>
    </recommendedName>
</protein>
<dbReference type="Proteomes" id="UP000645390">
    <property type="component" value="Unassembled WGS sequence"/>
</dbReference>
<accession>A0ABQ2BJ59</accession>
<evidence type="ECO:0000313" key="1">
    <source>
        <dbReference type="EMBL" id="GGI27093.1"/>
    </source>
</evidence>
<dbReference type="RefSeq" id="WP_188415079.1">
    <property type="nucleotide sequence ID" value="NZ_BMDJ01000007.1"/>
</dbReference>
<organism evidence="1 2">
    <name type="scientific">Pedobacter mendelii</name>
    <dbReference type="NCBI Taxonomy" id="1908240"/>
    <lineage>
        <taxon>Bacteria</taxon>
        <taxon>Pseudomonadati</taxon>
        <taxon>Bacteroidota</taxon>
        <taxon>Sphingobacteriia</taxon>
        <taxon>Sphingobacteriales</taxon>
        <taxon>Sphingobacteriaceae</taxon>
        <taxon>Pedobacter</taxon>
    </lineage>
</organism>
<keyword evidence="2" id="KW-1185">Reference proteome</keyword>
<gene>
    <name evidence="1" type="ORF">GCM10008119_25930</name>
</gene>
<proteinExistence type="predicted"/>